<evidence type="ECO:0000313" key="4">
    <source>
        <dbReference type="EMBL" id="KAK5856123.1"/>
    </source>
</evidence>
<evidence type="ECO:0000259" key="3">
    <source>
        <dbReference type="PROSITE" id="PS50835"/>
    </source>
</evidence>
<dbReference type="Gene3D" id="2.60.40.10">
    <property type="entry name" value="Immunoglobulins"/>
    <property type="match status" value="7"/>
</dbReference>
<protein>
    <recommendedName>
        <fullName evidence="3">Ig-like domain-containing protein</fullName>
    </recommendedName>
</protein>
<keyword evidence="1" id="KW-1133">Transmembrane helix</keyword>
<dbReference type="InterPro" id="IPR013098">
    <property type="entry name" value="Ig_I-set"/>
</dbReference>
<proteinExistence type="predicted"/>
<dbReference type="SMART" id="SM00408">
    <property type="entry name" value="IGc2"/>
    <property type="match status" value="3"/>
</dbReference>
<name>A0AAN8ADR8_ELEMC</name>
<accession>A0AAN8ADR8</accession>
<keyword evidence="1" id="KW-0812">Transmembrane</keyword>
<dbReference type="Pfam" id="PF07679">
    <property type="entry name" value="I-set"/>
    <property type="match status" value="1"/>
</dbReference>
<feature type="domain" description="Ig-like" evidence="3">
    <location>
        <begin position="412"/>
        <end position="452"/>
    </location>
</feature>
<keyword evidence="2" id="KW-0732">Signal</keyword>
<dbReference type="PANTHER" id="PTHR13771">
    <property type="entry name" value="INTERCELLULAR ADHESION MOLECULE"/>
    <property type="match status" value="1"/>
</dbReference>
<dbReference type="PANTHER" id="PTHR13771:SF9">
    <property type="entry name" value="INTERCELLULAR ADHESION MOLECULE 5"/>
    <property type="match status" value="1"/>
</dbReference>
<dbReference type="EMBL" id="JAUZQC010000017">
    <property type="protein sequence ID" value="KAK5856123.1"/>
    <property type="molecule type" value="Genomic_DNA"/>
</dbReference>
<dbReference type="AlphaFoldDB" id="A0AAN8ADR8"/>
<gene>
    <name evidence="4" type="ORF">PBY51_007741</name>
</gene>
<dbReference type="SUPFAM" id="SSF48726">
    <property type="entry name" value="Immunoglobulin"/>
    <property type="match status" value="5"/>
</dbReference>
<feature type="signal peptide" evidence="2">
    <location>
        <begin position="1"/>
        <end position="24"/>
    </location>
</feature>
<feature type="chain" id="PRO_5042821985" description="Ig-like domain-containing protein" evidence="2">
    <location>
        <begin position="25"/>
        <end position="634"/>
    </location>
</feature>
<feature type="transmembrane region" description="Helical" evidence="1">
    <location>
        <begin position="580"/>
        <end position="599"/>
    </location>
</feature>
<dbReference type="InterPro" id="IPR047012">
    <property type="entry name" value="ICAM_VCAM"/>
</dbReference>
<dbReference type="InterPro" id="IPR036179">
    <property type="entry name" value="Ig-like_dom_sf"/>
</dbReference>
<keyword evidence="1" id="KW-0472">Membrane</keyword>
<dbReference type="InterPro" id="IPR003598">
    <property type="entry name" value="Ig_sub2"/>
</dbReference>
<dbReference type="SMART" id="SM00409">
    <property type="entry name" value="IG"/>
    <property type="match status" value="3"/>
</dbReference>
<feature type="domain" description="Ig-like" evidence="3">
    <location>
        <begin position="118"/>
        <end position="158"/>
    </location>
</feature>
<evidence type="ECO:0000256" key="1">
    <source>
        <dbReference type="SAM" id="Phobius"/>
    </source>
</evidence>
<dbReference type="PROSITE" id="PS50835">
    <property type="entry name" value="IG_LIKE"/>
    <property type="match status" value="4"/>
</dbReference>
<keyword evidence="5" id="KW-1185">Reference proteome</keyword>
<dbReference type="InterPro" id="IPR007110">
    <property type="entry name" value="Ig-like_dom"/>
</dbReference>
<dbReference type="InterPro" id="IPR013783">
    <property type="entry name" value="Ig-like_fold"/>
</dbReference>
<reference evidence="4 5" key="2">
    <citation type="journal article" date="2023" name="Mol. Biol. Evol.">
        <title>Genomics of Secondarily Temperate Adaptation in the Only Non-Antarctic Icefish.</title>
        <authorList>
            <person name="Rivera-Colon A.G."/>
            <person name="Rayamajhi N."/>
            <person name="Minhas B.F."/>
            <person name="Madrigal G."/>
            <person name="Bilyk K.T."/>
            <person name="Yoon V."/>
            <person name="Hune M."/>
            <person name="Gregory S."/>
            <person name="Cheng C.H.C."/>
            <person name="Catchen J.M."/>
        </authorList>
    </citation>
    <scope>NUCLEOTIDE SEQUENCE [LARGE SCALE GENOMIC DNA]</scope>
    <source>
        <strain evidence="4">JMC-PN-2008</strain>
    </source>
</reference>
<comment type="caution">
    <text evidence="4">The sequence shown here is derived from an EMBL/GenBank/DDBJ whole genome shotgun (WGS) entry which is preliminary data.</text>
</comment>
<reference evidence="4 5" key="1">
    <citation type="journal article" date="2023" name="Genes (Basel)">
        <title>Chromosome-Level Genome Assembly and Circadian Gene Repertoire of the Patagonia Blennie Eleginops maclovinus-The Closest Ancestral Proxy of Antarctic Cryonotothenioids.</title>
        <authorList>
            <person name="Cheng C.C."/>
            <person name="Rivera-Colon A.G."/>
            <person name="Minhas B.F."/>
            <person name="Wilson L."/>
            <person name="Rayamajhi N."/>
            <person name="Vargas-Chacoff L."/>
            <person name="Catchen J.M."/>
        </authorList>
    </citation>
    <scope>NUCLEOTIDE SEQUENCE [LARGE SCALE GENOMIC DNA]</scope>
    <source>
        <strain evidence="4">JMC-PN-2008</strain>
    </source>
</reference>
<dbReference type="Proteomes" id="UP001346869">
    <property type="component" value="Unassembled WGS sequence"/>
</dbReference>
<feature type="domain" description="Ig-like" evidence="3">
    <location>
        <begin position="184"/>
        <end position="261"/>
    </location>
</feature>
<feature type="domain" description="Ig-like" evidence="3">
    <location>
        <begin position="486"/>
        <end position="569"/>
    </location>
</feature>
<sequence length="634" mass="70965">MLTACMLPLRMLGLLLLMLSLCDAHSICPDELNPLTLDVPKVIMNYGESVEVNCSSTEEDHDGIYWRIGNKDSEHLQDSFISQSVSLSEWNVTAECKINLNETHECSKQLEITIYQNPTVNVLSINTAVEGKLYGLQCDIGDVAPVQKLKVTWYKNNQTIRIENFTNTTKTPVNKLIVSVEYAPEFKNTTEHVVVYEGENVTLNCDAEGQPKPTFHWTHDGKKLSDTNDLNIIRVNTNTKYNCSAKNYLGNITKEFHVYVSPRNIQRAPAIITTPEPSKPRGCPLVLKPAKTVVRFGDPASINCSTSATGPNGPELVHIVTSSPYTAVVQYKPLIKDCPNHLTGVEHEFSLEKSPCQADGNPLPIFLWKYDGKMINANEPLTRTQSGIYTAEVSNSLGKSNTSVHITIEYGPKFTCNDHYEVQVNSTLQCELEGNPKPDIKWLKDGKMMASPWRWTKYDSGYYSLSATNKHGNQTLKLYIDVLFAPEINEGPYSKEVNLHGNVTLNCSAEGNPRPIVYWNYATAANVWNTTRGHMKSIIITGATYTNAGVYICVATNKVGSVKSNFTLTMKGERVFPLKFIWWLLIGLIVILVFIVIVYKRWKKHGRYSFIPHKDNDGSDIPMSPQSNGANDRV</sequence>
<dbReference type="GO" id="GO:0007155">
    <property type="term" value="P:cell adhesion"/>
    <property type="evidence" value="ECO:0007669"/>
    <property type="project" value="InterPro"/>
</dbReference>
<evidence type="ECO:0000313" key="5">
    <source>
        <dbReference type="Proteomes" id="UP001346869"/>
    </source>
</evidence>
<evidence type="ECO:0000256" key="2">
    <source>
        <dbReference type="SAM" id="SignalP"/>
    </source>
</evidence>
<dbReference type="GO" id="GO:0005178">
    <property type="term" value="F:integrin binding"/>
    <property type="evidence" value="ECO:0007669"/>
    <property type="project" value="InterPro"/>
</dbReference>
<organism evidence="4 5">
    <name type="scientific">Eleginops maclovinus</name>
    <name type="common">Patagonian blennie</name>
    <name type="synonym">Eleginus maclovinus</name>
    <dbReference type="NCBI Taxonomy" id="56733"/>
    <lineage>
        <taxon>Eukaryota</taxon>
        <taxon>Metazoa</taxon>
        <taxon>Chordata</taxon>
        <taxon>Craniata</taxon>
        <taxon>Vertebrata</taxon>
        <taxon>Euteleostomi</taxon>
        <taxon>Actinopterygii</taxon>
        <taxon>Neopterygii</taxon>
        <taxon>Teleostei</taxon>
        <taxon>Neoteleostei</taxon>
        <taxon>Acanthomorphata</taxon>
        <taxon>Eupercaria</taxon>
        <taxon>Perciformes</taxon>
        <taxon>Notothenioidei</taxon>
        <taxon>Eleginopidae</taxon>
        <taxon>Eleginops</taxon>
    </lineage>
</organism>
<dbReference type="InterPro" id="IPR003599">
    <property type="entry name" value="Ig_sub"/>
</dbReference>
<dbReference type="Pfam" id="PF13927">
    <property type="entry name" value="Ig_3"/>
    <property type="match status" value="1"/>
</dbReference>